<keyword evidence="13" id="KW-1185">Reference proteome</keyword>
<evidence type="ECO:0000313" key="11">
    <source>
        <dbReference type="EMBL" id="MSC33109.1"/>
    </source>
</evidence>
<feature type="transmembrane region" description="Helical" evidence="9">
    <location>
        <begin position="318"/>
        <end position="341"/>
    </location>
</feature>
<dbReference type="GO" id="GO:0015820">
    <property type="term" value="P:L-leucine transport"/>
    <property type="evidence" value="ECO:0007669"/>
    <property type="project" value="TreeGrafter"/>
</dbReference>
<feature type="transmembrane region" description="Helical" evidence="9">
    <location>
        <begin position="235"/>
        <end position="261"/>
    </location>
</feature>
<keyword evidence="4" id="KW-1003">Cell membrane</keyword>
<dbReference type="PANTHER" id="PTHR30588">
    <property type="entry name" value="BRANCHED-CHAIN AMINO ACID TRANSPORT SYSTEM 2 CARRIER PROTEIN"/>
    <property type="match status" value="1"/>
</dbReference>
<evidence type="ECO:0000256" key="2">
    <source>
        <dbReference type="ARBA" id="ARBA00008540"/>
    </source>
</evidence>
<dbReference type="EMBL" id="WKPJ01000010">
    <property type="protein sequence ID" value="MSA89431.1"/>
    <property type="molecule type" value="Genomic_DNA"/>
</dbReference>
<feature type="transmembrane region" description="Helical" evidence="9">
    <location>
        <begin position="116"/>
        <end position="137"/>
    </location>
</feature>
<feature type="transmembrane region" description="Helical" evidence="9">
    <location>
        <begin position="408"/>
        <end position="428"/>
    </location>
</feature>
<evidence type="ECO:0000256" key="5">
    <source>
        <dbReference type="ARBA" id="ARBA00022692"/>
    </source>
</evidence>
<reference evidence="12 13" key="1">
    <citation type="journal article" date="2019" name="Nat. Med.">
        <title>A library of human gut bacterial isolates paired with longitudinal multiomics data enables mechanistic microbiome research.</title>
        <authorList>
            <person name="Poyet M."/>
            <person name="Groussin M."/>
            <person name="Gibbons S.M."/>
            <person name="Avila-Pacheco J."/>
            <person name="Jiang X."/>
            <person name="Kearney S.M."/>
            <person name="Perrotta A.R."/>
            <person name="Berdy B."/>
            <person name="Zhao S."/>
            <person name="Lieberman T.D."/>
            <person name="Swanson P.K."/>
            <person name="Smith M."/>
            <person name="Roesemann S."/>
            <person name="Alexander J.E."/>
            <person name="Rich S.A."/>
            <person name="Livny J."/>
            <person name="Vlamakis H."/>
            <person name="Clish C."/>
            <person name="Bullock K."/>
            <person name="Deik A."/>
            <person name="Scott J."/>
            <person name="Pierce K.A."/>
            <person name="Xavier R.J."/>
            <person name="Alm E.J."/>
        </authorList>
    </citation>
    <scope>NUCLEOTIDE SEQUENCE [LARGE SCALE GENOMIC DNA]</scope>
    <source>
        <strain evidence="10 12">BIOML-A4</strain>
        <strain evidence="11 13">BIOML-A5</strain>
    </source>
</reference>
<dbReference type="InterPro" id="IPR004685">
    <property type="entry name" value="Brnchd-chn_aa_trnsp_Livcs"/>
</dbReference>
<comment type="similarity">
    <text evidence="2 9">Belongs to the branched chain amino acid transporter family.</text>
</comment>
<dbReference type="PANTHER" id="PTHR30588:SF7">
    <property type="entry name" value="BRANCHED-CHAIN AMINO ACID CARRIER PROTEIN SAOUHSC_01411-RELATED"/>
    <property type="match status" value="1"/>
</dbReference>
<feature type="transmembrane region" description="Helical" evidence="9">
    <location>
        <begin position="281"/>
        <end position="306"/>
    </location>
</feature>
<keyword evidence="6 9" id="KW-0029">Amino-acid transport</keyword>
<comment type="caution">
    <text evidence="10">The sequence shown here is derived from an EMBL/GenBank/DDBJ whole genome shotgun (WGS) entry which is preliminary data.</text>
</comment>
<evidence type="ECO:0000313" key="10">
    <source>
        <dbReference type="EMBL" id="MSA89431.1"/>
    </source>
</evidence>
<comment type="subcellular location">
    <subcellularLocation>
        <location evidence="1 9">Cell membrane</location>
        <topology evidence="1 9">Multi-pass membrane protein</topology>
    </subcellularLocation>
</comment>
<evidence type="ECO:0000256" key="9">
    <source>
        <dbReference type="RuleBase" id="RU362122"/>
    </source>
</evidence>
<feature type="transmembrane region" description="Helical" evidence="9">
    <location>
        <begin position="149"/>
        <end position="172"/>
    </location>
</feature>
<dbReference type="AlphaFoldDB" id="A0A6N7S6C7"/>
<feature type="transmembrane region" description="Helical" evidence="9">
    <location>
        <begin position="40"/>
        <end position="63"/>
    </location>
</feature>
<dbReference type="EMBL" id="WKPI01000011">
    <property type="protein sequence ID" value="MSC33109.1"/>
    <property type="molecule type" value="Genomic_DNA"/>
</dbReference>
<dbReference type="GO" id="GO:0005886">
    <property type="term" value="C:plasma membrane"/>
    <property type="evidence" value="ECO:0007669"/>
    <property type="project" value="UniProtKB-SubCell"/>
</dbReference>
<evidence type="ECO:0000313" key="13">
    <source>
        <dbReference type="Proteomes" id="UP000480929"/>
    </source>
</evidence>
<evidence type="ECO:0000256" key="7">
    <source>
        <dbReference type="ARBA" id="ARBA00022989"/>
    </source>
</evidence>
<keyword evidence="3 9" id="KW-0813">Transport</keyword>
<accession>A0A6N7S6C7</accession>
<keyword evidence="7 9" id="KW-1133">Transmembrane helix</keyword>
<dbReference type="NCBIfam" id="TIGR00796">
    <property type="entry name" value="livcs"/>
    <property type="match status" value="1"/>
</dbReference>
<evidence type="ECO:0000256" key="4">
    <source>
        <dbReference type="ARBA" id="ARBA00022475"/>
    </source>
</evidence>
<gene>
    <name evidence="10" type="primary">brnQ</name>
    <name evidence="11" type="ORF">GKD88_08235</name>
    <name evidence="10" type="ORF">GKE08_08830</name>
</gene>
<dbReference type="Pfam" id="PF05525">
    <property type="entry name" value="Branch_AA_trans"/>
    <property type="match status" value="1"/>
</dbReference>
<dbReference type="Proteomes" id="UP000433575">
    <property type="component" value="Unassembled WGS sequence"/>
</dbReference>
<feature type="transmembrane region" description="Helical" evidence="9">
    <location>
        <begin position="370"/>
        <end position="388"/>
    </location>
</feature>
<proteinExistence type="inferred from homology"/>
<evidence type="ECO:0000256" key="3">
    <source>
        <dbReference type="ARBA" id="ARBA00022448"/>
    </source>
</evidence>
<evidence type="ECO:0000256" key="6">
    <source>
        <dbReference type="ARBA" id="ARBA00022970"/>
    </source>
</evidence>
<evidence type="ECO:0000256" key="8">
    <source>
        <dbReference type="ARBA" id="ARBA00023136"/>
    </source>
</evidence>
<protein>
    <recommendedName>
        <fullName evidence="9">Branched-chain amino acid transport system carrier protein</fullName>
    </recommendedName>
</protein>
<dbReference type="GO" id="GO:0015818">
    <property type="term" value="P:isoleucine transport"/>
    <property type="evidence" value="ECO:0007669"/>
    <property type="project" value="TreeGrafter"/>
</dbReference>
<dbReference type="Proteomes" id="UP000480929">
    <property type="component" value="Unassembled WGS sequence"/>
</dbReference>
<sequence>MKKCSKKNLILLSLTLFSMFFGAGNLIFPPFLGQNAGVQSLPALIGFLITAVGFPVLGIAVVSRFNGLDVLAQKVHAKFGLFFAVLIYLSIGPLLATPRTATLPFEMAILPLLPDGASVQLSLLLFTAGFFLIAWLLSRNPSKLVDHLGKILTPVLLLLILAVFAAAMLHPLGEAALPQPAYASAPLIQGFLEGYLTMDALAALNFGIVVSLNIRALGITDDQEVMSTSMKAGCLAGIILAVIYIMLTLLGTSLSSMPIGANGAQTLTLAVTLLFGESGRWVMAFIFLLACMTTCVGLLTSCSEFFSSLTPKINYSKWLLFLTLFALAVSNFGLSTILSISVPVLNMLYPMALVLILLGLGDPLYKANRLVYPLTIFSTGIVSVLSQLDSMGFRIPGLSSLLNALPLASQSLGWITIALIMFVVALLAGRQPQRKPR</sequence>
<feature type="transmembrane region" description="Helical" evidence="9">
    <location>
        <begin position="192"/>
        <end position="214"/>
    </location>
</feature>
<feature type="transmembrane region" description="Helical" evidence="9">
    <location>
        <begin position="347"/>
        <end position="365"/>
    </location>
</feature>
<feature type="transmembrane region" description="Helical" evidence="9">
    <location>
        <begin position="75"/>
        <end position="96"/>
    </location>
</feature>
<dbReference type="GO" id="GO:0015190">
    <property type="term" value="F:L-leucine transmembrane transporter activity"/>
    <property type="evidence" value="ECO:0007669"/>
    <property type="project" value="TreeGrafter"/>
</dbReference>
<comment type="function">
    <text evidence="9">Component of the transport system for branched-chain amino acids.</text>
</comment>
<evidence type="ECO:0000313" key="12">
    <source>
        <dbReference type="Proteomes" id="UP000433575"/>
    </source>
</evidence>
<dbReference type="GO" id="GO:0005304">
    <property type="term" value="F:L-valine transmembrane transporter activity"/>
    <property type="evidence" value="ECO:0007669"/>
    <property type="project" value="TreeGrafter"/>
</dbReference>
<dbReference type="RefSeq" id="WP_154238713.1">
    <property type="nucleotide sequence ID" value="NZ_CALJPI010000162.1"/>
</dbReference>
<keyword evidence="5 9" id="KW-0812">Transmembrane</keyword>
<dbReference type="GO" id="GO:0015188">
    <property type="term" value="F:L-isoleucine transmembrane transporter activity"/>
    <property type="evidence" value="ECO:0007669"/>
    <property type="project" value="TreeGrafter"/>
</dbReference>
<keyword evidence="8 9" id="KW-0472">Membrane</keyword>
<evidence type="ECO:0000256" key="1">
    <source>
        <dbReference type="ARBA" id="ARBA00004651"/>
    </source>
</evidence>
<dbReference type="OrthoDB" id="9783920at2"/>
<feature type="transmembrane region" description="Helical" evidence="9">
    <location>
        <begin position="9"/>
        <end position="28"/>
    </location>
</feature>
<name>A0A6N7S6C7_9FIRM</name>
<organism evidence="10 12">
    <name type="scientific">Holdemania massiliensis</name>
    <dbReference type="NCBI Taxonomy" id="1468449"/>
    <lineage>
        <taxon>Bacteria</taxon>
        <taxon>Bacillati</taxon>
        <taxon>Bacillota</taxon>
        <taxon>Erysipelotrichia</taxon>
        <taxon>Erysipelotrichales</taxon>
        <taxon>Erysipelotrichaceae</taxon>
        <taxon>Holdemania</taxon>
    </lineage>
</organism>